<accession>A0A0F9BWT2</accession>
<sequence length="47" mass="5278">MTNKKTVPVEPHKRSWPDNSVENNPSSGGKKKKTVPVKGHKRKSPKK</sequence>
<comment type="caution">
    <text evidence="2">The sequence shown here is derived from an EMBL/GenBank/DDBJ whole genome shotgun (WGS) entry which is preliminary data.</text>
</comment>
<name>A0A0F9BWT2_9ZZZZ</name>
<organism evidence="2">
    <name type="scientific">marine sediment metagenome</name>
    <dbReference type="NCBI Taxonomy" id="412755"/>
    <lineage>
        <taxon>unclassified sequences</taxon>
        <taxon>metagenomes</taxon>
        <taxon>ecological metagenomes</taxon>
    </lineage>
</organism>
<evidence type="ECO:0000313" key="2">
    <source>
        <dbReference type="EMBL" id="KKK88866.1"/>
    </source>
</evidence>
<feature type="region of interest" description="Disordered" evidence="1">
    <location>
        <begin position="1"/>
        <end position="47"/>
    </location>
</feature>
<evidence type="ECO:0000256" key="1">
    <source>
        <dbReference type="SAM" id="MobiDB-lite"/>
    </source>
</evidence>
<feature type="compositionally biased region" description="Basic residues" evidence="1">
    <location>
        <begin position="29"/>
        <end position="47"/>
    </location>
</feature>
<gene>
    <name evidence="2" type="ORF">LCGC14_2738840</name>
</gene>
<proteinExistence type="predicted"/>
<reference evidence="2" key="1">
    <citation type="journal article" date="2015" name="Nature">
        <title>Complex archaea that bridge the gap between prokaryotes and eukaryotes.</title>
        <authorList>
            <person name="Spang A."/>
            <person name="Saw J.H."/>
            <person name="Jorgensen S.L."/>
            <person name="Zaremba-Niedzwiedzka K."/>
            <person name="Martijn J."/>
            <person name="Lind A.E."/>
            <person name="van Eijk R."/>
            <person name="Schleper C."/>
            <person name="Guy L."/>
            <person name="Ettema T.J."/>
        </authorList>
    </citation>
    <scope>NUCLEOTIDE SEQUENCE</scope>
</reference>
<protein>
    <submittedName>
        <fullName evidence="2">Uncharacterized protein</fullName>
    </submittedName>
</protein>
<dbReference type="EMBL" id="LAZR01049769">
    <property type="protein sequence ID" value="KKK88866.1"/>
    <property type="molecule type" value="Genomic_DNA"/>
</dbReference>
<dbReference type="AlphaFoldDB" id="A0A0F9BWT2"/>
<feature type="compositionally biased region" description="Polar residues" evidence="1">
    <location>
        <begin position="17"/>
        <end position="27"/>
    </location>
</feature>